<dbReference type="Pfam" id="PF14223">
    <property type="entry name" value="Retrotran_gag_2"/>
    <property type="match status" value="1"/>
</dbReference>
<evidence type="ECO:0000313" key="3">
    <source>
        <dbReference type="Proteomes" id="UP000233551"/>
    </source>
</evidence>
<dbReference type="AlphaFoldDB" id="A0A2I0IA51"/>
<sequence>MEVITDMVVHMSDFQDIINQFTNFEIILPDELQAYLLLRTLSDNWDTLVVALSNSAPNGKLSLATDSTWVADIDASFHVTPHRDFFSSYTTGDYGYMRMGNGRSCKIVSIGDVCLETELGYKLLLKKGKHVPEIRLNLISTS</sequence>
<dbReference type="EMBL" id="PGOL01003469">
    <property type="protein sequence ID" value="PKI40877.1"/>
    <property type="molecule type" value="Genomic_DNA"/>
</dbReference>
<reference evidence="2 3" key="1">
    <citation type="submission" date="2017-11" db="EMBL/GenBank/DDBJ databases">
        <title>De-novo sequencing of pomegranate (Punica granatum L.) genome.</title>
        <authorList>
            <person name="Akparov Z."/>
            <person name="Amiraslanov A."/>
            <person name="Hajiyeva S."/>
            <person name="Abbasov M."/>
            <person name="Kaur K."/>
            <person name="Hamwieh A."/>
            <person name="Solovyev V."/>
            <person name="Salamov A."/>
            <person name="Braich B."/>
            <person name="Kosarev P."/>
            <person name="Mahmoud A."/>
            <person name="Hajiyev E."/>
            <person name="Babayeva S."/>
            <person name="Izzatullayeva V."/>
            <person name="Mammadov A."/>
            <person name="Mammadov A."/>
            <person name="Sharifova S."/>
            <person name="Ojaghi J."/>
            <person name="Eynullazada K."/>
            <person name="Bayramov B."/>
            <person name="Abdulazimova A."/>
            <person name="Shahmuradov I."/>
        </authorList>
    </citation>
    <scope>NUCLEOTIDE SEQUENCE [LARGE SCALE GENOMIC DNA]</scope>
    <source>
        <strain evidence="3">cv. AG2017</strain>
        <tissue evidence="2">Leaf</tissue>
    </source>
</reference>
<evidence type="ECO:0000259" key="1">
    <source>
        <dbReference type="Pfam" id="PF22936"/>
    </source>
</evidence>
<proteinExistence type="predicted"/>
<evidence type="ECO:0000313" key="2">
    <source>
        <dbReference type="EMBL" id="PKI40877.1"/>
    </source>
</evidence>
<protein>
    <recommendedName>
        <fullName evidence="1">Retrovirus-related Pol polyprotein from transposon TNT 1-94-like beta-barrel domain-containing protein</fullName>
    </recommendedName>
</protein>
<feature type="domain" description="Retrovirus-related Pol polyprotein from transposon TNT 1-94-like beta-barrel" evidence="1">
    <location>
        <begin position="69"/>
        <end position="141"/>
    </location>
</feature>
<comment type="caution">
    <text evidence="2">The sequence shown here is derived from an EMBL/GenBank/DDBJ whole genome shotgun (WGS) entry which is preliminary data.</text>
</comment>
<name>A0A2I0IA51_PUNGR</name>
<keyword evidence="3" id="KW-1185">Reference proteome</keyword>
<gene>
    <name evidence="2" type="ORF">CRG98_038718</name>
</gene>
<dbReference type="Pfam" id="PF22936">
    <property type="entry name" value="Pol_BBD"/>
    <property type="match status" value="1"/>
</dbReference>
<dbReference type="InterPro" id="IPR054722">
    <property type="entry name" value="PolX-like_BBD"/>
</dbReference>
<organism evidence="2 3">
    <name type="scientific">Punica granatum</name>
    <name type="common">Pomegranate</name>
    <dbReference type="NCBI Taxonomy" id="22663"/>
    <lineage>
        <taxon>Eukaryota</taxon>
        <taxon>Viridiplantae</taxon>
        <taxon>Streptophyta</taxon>
        <taxon>Embryophyta</taxon>
        <taxon>Tracheophyta</taxon>
        <taxon>Spermatophyta</taxon>
        <taxon>Magnoliopsida</taxon>
        <taxon>eudicotyledons</taxon>
        <taxon>Gunneridae</taxon>
        <taxon>Pentapetalae</taxon>
        <taxon>rosids</taxon>
        <taxon>malvids</taxon>
        <taxon>Myrtales</taxon>
        <taxon>Lythraceae</taxon>
        <taxon>Punica</taxon>
    </lineage>
</organism>
<dbReference type="Proteomes" id="UP000233551">
    <property type="component" value="Unassembled WGS sequence"/>
</dbReference>
<accession>A0A2I0IA51</accession>